<proteinExistence type="predicted"/>
<sequence length="275" mass="32304">MRRLWLTGLLLIFCLGGCTTREPFNFDEIHSYKIFYNMPTEAIIEDMARYDLVIIEPIWYTPEQIETIRSNGTKVFGYINVMEADSWNRALIGQMDKDDYFYRDGERIYFPKWDSYLTDISSADFRKILIREIQKQVINKHLDGIFLDTVGDIDDVHLDYPEDLAEQLAGLEKFLQAIERTYPGVPVVQNWGIETLERTSAPYVEGFMWEGFNYTKITSDSWSMEMLDRMNVIQDEYGIAVLTVSDQEEATSRDLAEANGFIHYHEPTYYNTWDF</sequence>
<accession>A0ABT7MR80</accession>
<dbReference type="SUPFAM" id="SSF51445">
    <property type="entry name" value="(Trans)glycosidases"/>
    <property type="match status" value="1"/>
</dbReference>
<protein>
    <submittedName>
        <fullName evidence="2">Endo alpha-1,4 polygalactosaminidase</fullName>
    </submittedName>
</protein>
<dbReference type="InterPro" id="IPR004352">
    <property type="entry name" value="GH114_TIM-barrel"/>
</dbReference>
<feature type="domain" description="Glycoside-hydrolase family GH114 TIM-barrel" evidence="1">
    <location>
        <begin position="51"/>
        <end position="264"/>
    </location>
</feature>
<dbReference type="PANTHER" id="PTHR35882">
    <property type="entry name" value="PELA"/>
    <property type="match status" value="1"/>
</dbReference>
<evidence type="ECO:0000259" key="1">
    <source>
        <dbReference type="Pfam" id="PF03537"/>
    </source>
</evidence>
<dbReference type="Gene3D" id="3.20.20.70">
    <property type="entry name" value="Aldolase class I"/>
    <property type="match status" value="1"/>
</dbReference>
<dbReference type="InterPro" id="IPR013785">
    <property type="entry name" value="Aldolase_TIM"/>
</dbReference>
<organism evidence="2 3">
    <name type="scientific">Exiguobacterium mexicanum</name>
    <dbReference type="NCBI Taxonomy" id="340146"/>
    <lineage>
        <taxon>Bacteria</taxon>
        <taxon>Bacillati</taxon>
        <taxon>Bacillota</taxon>
        <taxon>Bacilli</taxon>
        <taxon>Bacillales</taxon>
        <taxon>Bacillales Family XII. Incertae Sedis</taxon>
        <taxon>Exiguobacterium</taxon>
    </lineage>
</organism>
<dbReference type="EMBL" id="JASWER010000010">
    <property type="protein sequence ID" value="MDL5377697.1"/>
    <property type="molecule type" value="Genomic_DNA"/>
</dbReference>
<name>A0ABT7MR80_9BACL</name>
<comment type="caution">
    <text evidence="2">The sequence shown here is derived from an EMBL/GenBank/DDBJ whole genome shotgun (WGS) entry which is preliminary data.</text>
</comment>
<dbReference type="InterPro" id="IPR017853">
    <property type="entry name" value="GH"/>
</dbReference>
<evidence type="ECO:0000313" key="3">
    <source>
        <dbReference type="Proteomes" id="UP001230807"/>
    </source>
</evidence>
<dbReference type="PANTHER" id="PTHR35882:SF2">
    <property type="entry name" value="PELA"/>
    <property type="match status" value="1"/>
</dbReference>
<reference evidence="2 3" key="1">
    <citation type="submission" date="2023-06" db="EMBL/GenBank/DDBJ databases">
        <title>Influencing factors and mechanism of Cr(VI) reduction by facultative anaerobic Exiguobacterium sp. PY14.</title>
        <authorList>
            <person name="Zou L."/>
        </authorList>
    </citation>
    <scope>NUCLEOTIDE SEQUENCE [LARGE SCALE GENOMIC DNA]</scope>
    <source>
        <strain evidence="2 3">PY14</strain>
    </source>
</reference>
<keyword evidence="3" id="KW-1185">Reference proteome</keyword>
<dbReference type="Pfam" id="PF03537">
    <property type="entry name" value="Glyco_hydro_114"/>
    <property type="match status" value="1"/>
</dbReference>
<evidence type="ECO:0000313" key="2">
    <source>
        <dbReference type="EMBL" id="MDL5377697.1"/>
    </source>
</evidence>
<dbReference type="RefSeq" id="WP_286038453.1">
    <property type="nucleotide sequence ID" value="NZ_CP183077.1"/>
</dbReference>
<dbReference type="Proteomes" id="UP001230807">
    <property type="component" value="Unassembled WGS sequence"/>
</dbReference>
<gene>
    <name evidence="2" type="ORF">QR695_11875</name>
</gene>